<comment type="similarity">
    <text evidence="2 11">Belongs to the glycosyl hydrolase 1 family.</text>
</comment>
<reference evidence="12 13" key="1">
    <citation type="submission" date="2020-11" db="EMBL/GenBank/DDBJ databases">
        <title>Description of Pontivivens ytuae sp. nov. isolated from deep sea sediment of Mariana Trench.</title>
        <authorList>
            <person name="Wang Z."/>
            <person name="Sun Q.-L."/>
            <person name="Xu X.-D."/>
            <person name="Tang Y.-Z."/>
            <person name="Zhang J."/>
        </authorList>
    </citation>
    <scope>NUCLEOTIDE SEQUENCE [LARGE SCALE GENOMIC DNA]</scope>
    <source>
        <strain evidence="12 13">MT2928</strain>
    </source>
</reference>
<dbReference type="FunFam" id="3.20.20.80:FF:000004">
    <property type="entry name" value="Beta-glucosidase 6-phospho-beta-glucosidase"/>
    <property type="match status" value="1"/>
</dbReference>
<dbReference type="PANTHER" id="PTHR10353">
    <property type="entry name" value="GLYCOSYL HYDROLASE"/>
    <property type="match status" value="1"/>
</dbReference>
<dbReference type="InterPro" id="IPR017853">
    <property type="entry name" value="GH"/>
</dbReference>
<evidence type="ECO:0000256" key="2">
    <source>
        <dbReference type="ARBA" id="ARBA00010838"/>
    </source>
</evidence>
<evidence type="ECO:0000256" key="10">
    <source>
        <dbReference type="PIRSR" id="PIRSR617736-2"/>
    </source>
</evidence>
<evidence type="ECO:0000313" key="12">
    <source>
        <dbReference type="EMBL" id="QPH52407.1"/>
    </source>
</evidence>
<dbReference type="Proteomes" id="UP000594800">
    <property type="component" value="Chromosome"/>
</dbReference>
<feature type="binding site" evidence="10">
    <location>
        <position position="399"/>
    </location>
    <ligand>
        <name>substrate</name>
    </ligand>
</feature>
<accession>A0A7S9LNR8</accession>
<dbReference type="GO" id="GO:0005829">
    <property type="term" value="C:cytosol"/>
    <property type="evidence" value="ECO:0007669"/>
    <property type="project" value="TreeGrafter"/>
</dbReference>
<dbReference type="Gene3D" id="3.20.20.80">
    <property type="entry name" value="Glycosidases"/>
    <property type="match status" value="1"/>
</dbReference>
<keyword evidence="4 11" id="KW-0378">Hydrolase</keyword>
<evidence type="ECO:0000256" key="3">
    <source>
        <dbReference type="ARBA" id="ARBA00012744"/>
    </source>
</evidence>
<dbReference type="EMBL" id="CP064942">
    <property type="protein sequence ID" value="QPH52407.1"/>
    <property type="molecule type" value="Genomic_DNA"/>
</dbReference>
<evidence type="ECO:0000256" key="9">
    <source>
        <dbReference type="PIRSR" id="PIRSR617736-1"/>
    </source>
</evidence>
<organism evidence="12 13">
    <name type="scientific">Pontivivens ytuae</name>
    <dbReference type="NCBI Taxonomy" id="2789856"/>
    <lineage>
        <taxon>Bacteria</taxon>
        <taxon>Pseudomonadati</taxon>
        <taxon>Pseudomonadota</taxon>
        <taxon>Alphaproteobacteria</taxon>
        <taxon>Rhodobacterales</taxon>
        <taxon>Paracoccaceae</taxon>
        <taxon>Pontivivens</taxon>
    </lineage>
</organism>
<dbReference type="PROSITE" id="PS00653">
    <property type="entry name" value="GLYCOSYL_HYDROL_F1_2"/>
    <property type="match status" value="1"/>
</dbReference>
<evidence type="ECO:0000256" key="4">
    <source>
        <dbReference type="ARBA" id="ARBA00022801"/>
    </source>
</evidence>
<feature type="binding site" evidence="10">
    <location>
        <position position="124"/>
    </location>
    <ligand>
        <name>substrate</name>
    </ligand>
</feature>
<name>A0A7S9LNR8_9RHOB</name>
<comment type="catalytic activity">
    <reaction evidence="1 11">
        <text>Hydrolysis of terminal, non-reducing beta-D-glucosyl residues with release of beta-D-glucose.</text>
        <dbReference type="EC" id="3.2.1.21"/>
    </reaction>
</comment>
<dbReference type="Pfam" id="PF00232">
    <property type="entry name" value="Glyco_hydro_1"/>
    <property type="match status" value="1"/>
</dbReference>
<dbReference type="GO" id="GO:0008422">
    <property type="term" value="F:beta-glucosidase activity"/>
    <property type="evidence" value="ECO:0007669"/>
    <property type="project" value="UniProtKB-EC"/>
</dbReference>
<evidence type="ECO:0000256" key="8">
    <source>
        <dbReference type="ARBA" id="ARBA00023326"/>
    </source>
</evidence>
<feature type="binding site" evidence="10">
    <location>
        <position position="168"/>
    </location>
    <ligand>
        <name>substrate</name>
    </ligand>
</feature>
<sequence length="441" mass="48971">MSGLGFARGDFPEGFVFGTATSAYQIEGSSFGGCGPSHWDTFAATAGNVVRAEDGAVACDHYHRWEADLDLIRDAGLDAYRFSMNWARVMPDGVTPNAEGLDFYDRLVDGMVARGIRPFATLYHWDLPAALADKGGWTNRDVAGWFADYTETIMGRIGDRVEATATINEPWCVAWLSHFWGAHAPGLRDIRAAARAMHHVLLAHGRAVEAMRAMGLGNLGIVTNLEGSDPADDRPETLAAHACNHAIYNEWFLSGVFRGEYPAAALEGLERHLPEGWQDDFPTIQAPVEWLGINYYTRKRVVNVGGPWPQIGYVEGPLEKTAFDWEIDPDRLRHFITWAAREFSGDLPIHVTENGMAGHDYLLDGACPDPQRVKYLRDHFAAARQAIAEGAPLAGYFIWSLMDNYEWAAGYEKRFGIVHVDFETLERTPKASWHALKNALS</sequence>
<protein>
    <recommendedName>
        <fullName evidence="3 11">Beta-glucosidase</fullName>
        <ecNumber evidence="3 11">3.2.1.21</ecNumber>
    </recommendedName>
</protein>
<keyword evidence="6" id="KW-0119">Carbohydrate metabolism</keyword>
<dbReference type="InterPro" id="IPR033132">
    <property type="entry name" value="GH_1_N_CS"/>
</dbReference>
<evidence type="ECO:0000313" key="13">
    <source>
        <dbReference type="Proteomes" id="UP000594800"/>
    </source>
</evidence>
<dbReference type="AlphaFoldDB" id="A0A7S9LNR8"/>
<evidence type="ECO:0000256" key="1">
    <source>
        <dbReference type="ARBA" id="ARBA00000448"/>
    </source>
</evidence>
<dbReference type="PRINTS" id="PR00131">
    <property type="entry name" value="GLHYDRLASE1"/>
</dbReference>
<proteinExistence type="inferred from homology"/>
<feature type="active site" description="Proton donor" evidence="9">
    <location>
        <position position="169"/>
    </location>
</feature>
<keyword evidence="8" id="KW-0624">Polysaccharide degradation</keyword>
<keyword evidence="5" id="KW-0136">Cellulose degradation</keyword>
<evidence type="ECO:0000256" key="11">
    <source>
        <dbReference type="RuleBase" id="RU361175"/>
    </source>
</evidence>
<dbReference type="EC" id="3.2.1.21" evidence="3 11"/>
<keyword evidence="13" id="KW-1185">Reference proteome</keyword>
<keyword evidence="7 11" id="KW-0326">Glycosidase</keyword>
<feature type="active site" description="Nucleophile" evidence="9">
    <location>
        <position position="353"/>
    </location>
</feature>
<evidence type="ECO:0000256" key="5">
    <source>
        <dbReference type="ARBA" id="ARBA00023001"/>
    </source>
</evidence>
<dbReference type="InterPro" id="IPR017736">
    <property type="entry name" value="Glyco_hydro_1_beta-glucosidase"/>
</dbReference>
<dbReference type="NCBIfam" id="TIGR03356">
    <property type="entry name" value="BGL"/>
    <property type="match status" value="1"/>
</dbReference>
<feature type="binding site" evidence="10">
    <location>
        <position position="296"/>
    </location>
    <ligand>
        <name>substrate</name>
    </ligand>
</feature>
<feature type="binding site" evidence="10">
    <location>
        <position position="25"/>
    </location>
    <ligand>
        <name>substrate</name>
    </ligand>
</feature>
<dbReference type="GO" id="GO:0030245">
    <property type="term" value="P:cellulose catabolic process"/>
    <property type="evidence" value="ECO:0007669"/>
    <property type="project" value="UniProtKB-KW"/>
</dbReference>
<dbReference type="RefSeq" id="WP_196101621.1">
    <property type="nucleotide sequence ID" value="NZ_CP064942.1"/>
</dbReference>
<dbReference type="KEGG" id="poz:I0K15_11280"/>
<dbReference type="InterPro" id="IPR001360">
    <property type="entry name" value="Glyco_hydro_1"/>
</dbReference>
<evidence type="ECO:0000256" key="6">
    <source>
        <dbReference type="ARBA" id="ARBA00023277"/>
    </source>
</evidence>
<dbReference type="PANTHER" id="PTHR10353:SF36">
    <property type="entry name" value="LP05116P"/>
    <property type="match status" value="1"/>
</dbReference>
<gene>
    <name evidence="12" type="ORF">I0K15_11280</name>
</gene>
<dbReference type="SUPFAM" id="SSF51445">
    <property type="entry name" value="(Trans)glycosidases"/>
    <property type="match status" value="1"/>
</dbReference>
<evidence type="ECO:0000256" key="7">
    <source>
        <dbReference type="ARBA" id="ARBA00023295"/>
    </source>
</evidence>
<feature type="binding site" evidence="10">
    <location>
        <begin position="406"/>
        <end position="407"/>
    </location>
    <ligand>
        <name>substrate</name>
    </ligand>
</feature>